<evidence type="ECO:0000313" key="2">
    <source>
        <dbReference type="Proteomes" id="UP000027265"/>
    </source>
</evidence>
<dbReference type="HOGENOM" id="CLU_3069007_0_0_1"/>
<organism evidence="1 2">
    <name type="scientific">Jaapia argillacea MUCL 33604</name>
    <dbReference type="NCBI Taxonomy" id="933084"/>
    <lineage>
        <taxon>Eukaryota</taxon>
        <taxon>Fungi</taxon>
        <taxon>Dikarya</taxon>
        <taxon>Basidiomycota</taxon>
        <taxon>Agaricomycotina</taxon>
        <taxon>Agaricomycetes</taxon>
        <taxon>Agaricomycetidae</taxon>
        <taxon>Jaapiales</taxon>
        <taxon>Jaapiaceae</taxon>
        <taxon>Jaapia</taxon>
    </lineage>
</organism>
<accession>A0A067Q1L4</accession>
<dbReference type="InParanoid" id="A0A067Q1L4"/>
<dbReference type="EMBL" id="KL197714">
    <property type="protein sequence ID" value="KDQ60045.1"/>
    <property type="molecule type" value="Genomic_DNA"/>
</dbReference>
<protein>
    <submittedName>
        <fullName evidence="1">Uncharacterized protein</fullName>
    </submittedName>
</protein>
<keyword evidence="2" id="KW-1185">Reference proteome</keyword>
<sequence length="53" mass="6197">MLRPSKQDDNRLERLYSIFVSYINKNGLHGTNDGIAEDFQKISLLKHEMESLM</sequence>
<proteinExistence type="predicted"/>
<evidence type="ECO:0000313" key="1">
    <source>
        <dbReference type="EMBL" id="KDQ60045.1"/>
    </source>
</evidence>
<reference evidence="2" key="1">
    <citation type="journal article" date="2014" name="Proc. Natl. Acad. Sci. U.S.A.">
        <title>Extensive sampling of basidiomycete genomes demonstrates inadequacy of the white-rot/brown-rot paradigm for wood decay fungi.</title>
        <authorList>
            <person name="Riley R."/>
            <person name="Salamov A.A."/>
            <person name="Brown D.W."/>
            <person name="Nagy L.G."/>
            <person name="Floudas D."/>
            <person name="Held B.W."/>
            <person name="Levasseur A."/>
            <person name="Lombard V."/>
            <person name="Morin E."/>
            <person name="Otillar R."/>
            <person name="Lindquist E.A."/>
            <person name="Sun H."/>
            <person name="LaButti K.M."/>
            <person name="Schmutz J."/>
            <person name="Jabbour D."/>
            <person name="Luo H."/>
            <person name="Baker S.E."/>
            <person name="Pisabarro A.G."/>
            <person name="Walton J.D."/>
            <person name="Blanchette R.A."/>
            <person name="Henrissat B."/>
            <person name="Martin F."/>
            <person name="Cullen D."/>
            <person name="Hibbett D.S."/>
            <person name="Grigoriev I.V."/>
        </authorList>
    </citation>
    <scope>NUCLEOTIDE SEQUENCE [LARGE SCALE GENOMIC DNA]</scope>
    <source>
        <strain evidence="2">MUCL 33604</strain>
    </source>
</reference>
<dbReference type="Proteomes" id="UP000027265">
    <property type="component" value="Unassembled WGS sequence"/>
</dbReference>
<name>A0A067Q1L4_9AGAM</name>
<gene>
    <name evidence="1" type="ORF">JAAARDRAFT_594459</name>
</gene>
<dbReference type="AlphaFoldDB" id="A0A067Q1L4"/>